<comment type="subcellular location">
    <subcellularLocation>
        <location evidence="2">Cytoplasm</location>
    </subcellularLocation>
</comment>
<dbReference type="PANTHER" id="PTHR43462">
    <property type="entry name" value="ALANYL-TRNA EDITING PROTEIN"/>
    <property type="match status" value="1"/>
</dbReference>
<dbReference type="SMART" id="SM00863">
    <property type="entry name" value="tRNA_SAD"/>
    <property type="match status" value="1"/>
</dbReference>
<keyword evidence="4" id="KW-0479">Metal-binding</keyword>
<dbReference type="EMBL" id="BDMD01000025">
    <property type="protein sequence ID" value="GBF08825.1"/>
    <property type="molecule type" value="Genomic_DNA"/>
</dbReference>
<dbReference type="InterPro" id="IPR051335">
    <property type="entry name" value="Alanyl-tRNA_Editing_Enzymes"/>
</dbReference>
<dbReference type="PROSITE" id="PS50860">
    <property type="entry name" value="AA_TRNA_LIGASE_II_ALA"/>
    <property type="match status" value="1"/>
</dbReference>
<dbReference type="GO" id="GO:0003676">
    <property type="term" value="F:nucleic acid binding"/>
    <property type="evidence" value="ECO:0007669"/>
    <property type="project" value="InterPro"/>
</dbReference>
<evidence type="ECO:0000313" key="7">
    <source>
        <dbReference type="EMBL" id="GBF08825.1"/>
    </source>
</evidence>
<gene>
    <name evidence="7" type="ORF">apy_05500</name>
</gene>
<name>A0A401H8Q1_AERPX</name>
<dbReference type="Gene3D" id="3.30.980.10">
    <property type="entry name" value="Threonyl-trna Synthetase, Chain A, domain 2"/>
    <property type="match status" value="1"/>
</dbReference>
<feature type="domain" description="Alanyl-transfer RNA synthetases family profile" evidence="6">
    <location>
        <begin position="1"/>
        <end position="240"/>
    </location>
</feature>
<evidence type="ECO:0000256" key="4">
    <source>
        <dbReference type="ARBA" id="ARBA00022723"/>
    </source>
</evidence>
<dbReference type="GO" id="GO:0006419">
    <property type="term" value="P:alanyl-tRNA aminoacylation"/>
    <property type="evidence" value="ECO:0007669"/>
    <property type="project" value="InterPro"/>
</dbReference>
<evidence type="ECO:0000256" key="2">
    <source>
        <dbReference type="ARBA" id="ARBA00004496"/>
    </source>
</evidence>
<protein>
    <submittedName>
        <fullName evidence="7">Misacylated tRNAala hydrolase AlaX</fullName>
    </submittedName>
</protein>
<dbReference type="InterPro" id="IPR018163">
    <property type="entry name" value="Thr/Ala-tRNA-synth_IIc_edit"/>
</dbReference>
<dbReference type="AlphaFoldDB" id="A0A401H8Q1"/>
<dbReference type="InterPro" id="IPR012947">
    <property type="entry name" value="tRNA_SAD"/>
</dbReference>
<evidence type="ECO:0000256" key="5">
    <source>
        <dbReference type="ARBA" id="ARBA00022833"/>
    </source>
</evidence>
<dbReference type="GO" id="GO:0005524">
    <property type="term" value="F:ATP binding"/>
    <property type="evidence" value="ECO:0007669"/>
    <property type="project" value="InterPro"/>
</dbReference>
<dbReference type="PANTHER" id="PTHR43462:SF1">
    <property type="entry name" value="ALANYL-TRNA EDITING PROTEIN AARSD1"/>
    <property type="match status" value="1"/>
</dbReference>
<dbReference type="GO" id="GO:0005737">
    <property type="term" value="C:cytoplasm"/>
    <property type="evidence" value="ECO:0007669"/>
    <property type="project" value="UniProtKB-SubCell"/>
</dbReference>
<proteinExistence type="predicted"/>
<dbReference type="SUPFAM" id="SSF50447">
    <property type="entry name" value="Translation proteins"/>
    <property type="match status" value="1"/>
</dbReference>
<dbReference type="Pfam" id="PF01411">
    <property type="entry name" value="tRNA-synt_2c"/>
    <property type="match status" value="1"/>
</dbReference>
<feature type="non-terminal residue" evidence="7">
    <location>
        <position position="1"/>
    </location>
</feature>
<evidence type="ECO:0000313" key="8">
    <source>
        <dbReference type="Proteomes" id="UP000291213"/>
    </source>
</evidence>
<dbReference type="GO" id="GO:0046872">
    <property type="term" value="F:metal ion binding"/>
    <property type="evidence" value="ECO:0007669"/>
    <property type="project" value="UniProtKB-KW"/>
</dbReference>
<reference evidence="7 8" key="1">
    <citation type="submission" date="2017-02" db="EMBL/GenBank/DDBJ databases">
        <title>isolation and characterization of a novel temperate virus Aeropyrum globular virus 1 infecting hyperthermophilic archaeon Aeropyrum.</title>
        <authorList>
            <person name="Yumiya M."/>
            <person name="Yoshida T."/>
            <person name="Sako Y."/>
        </authorList>
    </citation>
    <scope>NUCLEOTIDE SEQUENCE [LARGE SCALE GENOMIC DNA]</scope>
    <source>
        <strain evidence="7 8">YK1-12-2013</strain>
    </source>
</reference>
<keyword evidence="7" id="KW-0378">Hydrolase</keyword>
<dbReference type="GO" id="GO:0004813">
    <property type="term" value="F:alanine-tRNA ligase activity"/>
    <property type="evidence" value="ECO:0007669"/>
    <property type="project" value="InterPro"/>
</dbReference>
<evidence type="ECO:0000256" key="3">
    <source>
        <dbReference type="ARBA" id="ARBA00022490"/>
    </source>
</evidence>
<accession>A0A401H8Q1</accession>
<dbReference type="InterPro" id="IPR018165">
    <property type="entry name" value="Ala-tRNA-synth_IIc_core"/>
</dbReference>
<evidence type="ECO:0000256" key="1">
    <source>
        <dbReference type="ARBA" id="ARBA00001947"/>
    </source>
</evidence>
<dbReference type="Pfam" id="PF07973">
    <property type="entry name" value="tRNA_SAD"/>
    <property type="match status" value="1"/>
</dbReference>
<dbReference type="GO" id="GO:0002161">
    <property type="term" value="F:aminoacyl-tRNA deacylase activity"/>
    <property type="evidence" value="ECO:0007669"/>
    <property type="project" value="UniProtKB-ARBA"/>
</dbReference>
<evidence type="ECO:0000259" key="6">
    <source>
        <dbReference type="PROSITE" id="PS50860"/>
    </source>
</evidence>
<comment type="caution">
    <text evidence="7">The sequence shown here is derived from an EMBL/GenBank/DDBJ whole genome shotgun (WGS) entry which is preliminary data.</text>
</comment>
<sequence length="255" mass="28494">GGCVFSLKTVLLYQQDSYLREFEARVEEASGGRVVLDRTAFHPGPHGGLDTDTGYIFYGDKRYRVVRAAVEGDVVAHYLDSDTATLDPGAVVKGVIDWERRYRMMRLHTFSHILAAVLYEKHGVLVTGGHITSDYGKDDFSIEGGGWREVIEEAFREANEIASRCIEVKVYWLPREEALKIPGIVKLANKLPPEVEALRIVEIPGVDVQADGGPHVRNTCEIGRVVITKLESKGKRRKRVYYTLEEALEPAPEAP</sequence>
<dbReference type="InterPro" id="IPR018164">
    <property type="entry name" value="Ala-tRNA-synth_IIc_N"/>
</dbReference>
<keyword evidence="5" id="KW-0862">Zinc</keyword>
<keyword evidence="3" id="KW-0963">Cytoplasm</keyword>
<comment type="cofactor">
    <cofactor evidence="1">
        <name>Zn(2+)</name>
        <dbReference type="ChEBI" id="CHEBI:29105"/>
    </cofactor>
</comment>
<dbReference type="Proteomes" id="UP000291213">
    <property type="component" value="Unassembled WGS sequence"/>
</dbReference>
<dbReference type="InterPro" id="IPR009000">
    <property type="entry name" value="Transl_B-barrel_sf"/>
</dbReference>
<organism evidence="7 8">
    <name type="scientific">Aeropyrum pernix</name>
    <dbReference type="NCBI Taxonomy" id="56636"/>
    <lineage>
        <taxon>Archaea</taxon>
        <taxon>Thermoproteota</taxon>
        <taxon>Thermoprotei</taxon>
        <taxon>Desulfurococcales</taxon>
        <taxon>Desulfurococcaceae</taxon>
        <taxon>Aeropyrum</taxon>
    </lineage>
</organism>
<dbReference type="SUPFAM" id="SSF55186">
    <property type="entry name" value="ThrRS/AlaRS common domain"/>
    <property type="match status" value="1"/>
</dbReference>
<dbReference type="Gene3D" id="2.40.30.130">
    <property type="match status" value="1"/>
</dbReference>